<feature type="transmembrane region" description="Helical" evidence="7">
    <location>
        <begin position="93"/>
        <end position="126"/>
    </location>
</feature>
<sequence length="275" mass="28915">MTAADTSASRVSPTLPALGKVGETPSMAAPAANAASVSPASCRHQICDPRTTLLTLIVINVLAFGSVPPEIVALSATLAAVLLATQTLGKSFWIFLAVAFGCIALYVGLPLLVGGWFAAIIVTIAYWTSRLAITFGLFGFLFLSTRVGALIAALSALRLPRALIVPLAVMLRFIPTAMDELKAIMNAMRLRGVVSGPTDMLVHPVRMAEYTVLPLLASVTRIADELSASALLRGLGLPNRPTSIVRLRVRWTDVVILAAVAAIVALHVIGWTVLG</sequence>
<evidence type="ECO:0000256" key="4">
    <source>
        <dbReference type="ARBA" id="ARBA00022989"/>
    </source>
</evidence>
<evidence type="ECO:0000256" key="3">
    <source>
        <dbReference type="ARBA" id="ARBA00022692"/>
    </source>
</evidence>
<accession>A0A5N6RYA3</accession>
<dbReference type="InterPro" id="IPR051611">
    <property type="entry name" value="ECF_transporter_component"/>
</dbReference>
<gene>
    <name evidence="8" type="ORF">DDE84_10360</name>
</gene>
<dbReference type="EMBL" id="QDAG01000011">
    <property type="protein sequence ID" value="KAE8126774.1"/>
    <property type="molecule type" value="Genomic_DNA"/>
</dbReference>
<dbReference type="Pfam" id="PF02361">
    <property type="entry name" value="CbiQ"/>
    <property type="match status" value="1"/>
</dbReference>
<dbReference type="CDD" id="cd16914">
    <property type="entry name" value="EcfT"/>
    <property type="match status" value="1"/>
</dbReference>
<keyword evidence="9" id="KW-1185">Reference proteome</keyword>
<feature type="transmembrane region" description="Helical" evidence="7">
    <location>
        <begin position="254"/>
        <end position="274"/>
    </location>
</feature>
<feature type="transmembrane region" description="Helical" evidence="7">
    <location>
        <begin position="53"/>
        <end position="81"/>
    </location>
</feature>
<evidence type="ECO:0000256" key="1">
    <source>
        <dbReference type="ARBA" id="ARBA00004141"/>
    </source>
</evidence>
<evidence type="ECO:0000256" key="7">
    <source>
        <dbReference type="SAM" id="Phobius"/>
    </source>
</evidence>
<keyword evidence="2" id="KW-1003">Cell membrane</keyword>
<reference evidence="8 9" key="1">
    <citation type="submission" date="2018-04" db="EMBL/GenBank/DDBJ databases">
        <authorList>
            <person name="Eckel V.P."/>
            <person name="Vogel R.F."/>
        </authorList>
    </citation>
    <scope>NUCLEOTIDE SEQUENCE [LARGE SCALE GENOMIC DNA]</scope>
    <source>
        <strain evidence="9">TMW 2.1764</strain>
    </source>
</reference>
<dbReference type="PANTHER" id="PTHR34857:SF2">
    <property type="entry name" value="SLL0384 PROTEIN"/>
    <property type="match status" value="1"/>
</dbReference>
<evidence type="ECO:0000313" key="8">
    <source>
        <dbReference type="EMBL" id="KAE8126774.1"/>
    </source>
</evidence>
<dbReference type="InterPro" id="IPR003339">
    <property type="entry name" value="ABC/ECF_trnsptr_transmembrane"/>
</dbReference>
<dbReference type="Proteomes" id="UP000325415">
    <property type="component" value="Unassembled WGS sequence"/>
</dbReference>
<evidence type="ECO:0000256" key="2">
    <source>
        <dbReference type="ARBA" id="ARBA00022475"/>
    </source>
</evidence>
<keyword evidence="5 7" id="KW-0472">Membrane</keyword>
<dbReference type="GO" id="GO:0005886">
    <property type="term" value="C:plasma membrane"/>
    <property type="evidence" value="ECO:0007669"/>
    <property type="project" value="UniProtKB-ARBA"/>
</dbReference>
<dbReference type="GeneID" id="78128081"/>
<evidence type="ECO:0000313" key="9">
    <source>
        <dbReference type="Proteomes" id="UP000325415"/>
    </source>
</evidence>
<feature type="compositionally biased region" description="Polar residues" evidence="6">
    <location>
        <begin position="1"/>
        <end position="12"/>
    </location>
</feature>
<name>A0A5N6RYA3_9BIFI</name>
<evidence type="ECO:0000256" key="6">
    <source>
        <dbReference type="SAM" id="MobiDB-lite"/>
    </source>
</evidence>
<dbReference type="PANTHER" id="PTHR34857">
    <property type="entry name" value="SLL0384 PROTEIN"/>
    <property type="match status" value="1"/>
</dbReference>
<organism evidence="8 9">
    <name type="scientific">Bifidobacterium tibiigranuli</name>
    <dbReference type="NCBI Taxonomy" id="2172043"/>
    <lineage>
        <taxon>Bacteria</taxon>
        <taxon>Bacillati</taxon>
        <taxon>Actinomycetota</taxon>
        <taxon>Actinomycetes</taxon>
        <taxon>Bifidobacteriales</taxon>
        <taxon>Bifidobacteriaceae</taxon>
        <taxon>Bifidobacterium</taxon>
    </lineage>
</organism>
<comment type="caution">
    <text evidence="8">The sequence shown here is derived from an EMBL/GenBank/DDBJ whole genome shotgun (WGS) entry which is preliminary data.</text>
</comment>
<proteinExistence type="predicted"/>
<protein>
    <submittedName>
        <fullName evidence="8">Energy-coupling factor transporter transmembrane protein EcfT</fullName>
    </submittedName>
</protein>
<dbReference type="OrthoDB" id="3251998at2"/>
<comment type="subcellular location">
    <subcellularLocation>
        <location evidence="1">Membrane</location>
        <topology evidence="1">Multi-pass membrane protein</topology>
    </subcellularLocation>
</comment>
<keyword evidence="4 7" id="KW-1133">Transmembrane helix</keyword>
<feature type="region of interest" description="Disordered" evidence="6">
    <location>
        <begin position="1"/>
        <end position="23"/>
    </location>
</feature>
<dbReference type="AlphaFoldDB" id="A0A5N6RYA3"/>
<feature type="transmembrane region" description="Helical" evidence="7">
    <location>
        <begin position="133"/>
        <end position="157"/>
    </location>
</feature>
<dbReference type="RefSeq" id="WP_152581616.1">
    <property type="nucleotide sequence ID" value="NZ_JALCMD010000003.1"/>
</dbReference>
<evidence type="ECO:0000256" key="5">
    <source>
        <dbReference type="ARBA" id="ARBA00023136"/>
    </source>
</evidence>
<keyword evidence="3 7" id="KW-0812">Transmembrane</keyword>